<keyword evidence="4" id="KW-1185">Reference proteome</keyword>
<feature type="chain" id="PRO_5019738986" evidence="2">
    <location>
        <begin position="19"/>
        <end position="311"/>
    </location>
</feature>
<dbReference type="AlphaFoldDB" id="A0A494W9Z1"/>
<dbReference type="RefSeq" id="WP_126516737.1">
    <property type="nucleotide sequence ID" value="NZ_AP018664.1"/>
</dbReference>
<gene>
    <name evidence="3" type="ORF">SAMIE_1007230</name>
</gene>
<organism evidence="3 4">
    <name type="scientific">Sphingobium amiense</name>
    <dbReference type="NCBI Taxonomy" id="135719"/>
    <lineage>
        <taxon>Bacteria</taxon>
        <taxon>Pseudomonadati</taxon>
        <taxon>Pseudomonadota</taxon>
        <taxon>Alphaproteobacteria</taxon>
        <taxon>Sphingomonadales</taxon>
        <taxon>Sphingomonadaceae</taxon>
        <taxon>Sphingobium</taxon>
    </lineage>
</organism>
<reference evidence="3 4" key="1">
    <citation type="submission" date="2018-05" db="EMBL/GenBank/DDBJ databases">
        <title>Complete Genome Sequence of the Nonylphenol-Degrading Bacterium Sphingobium amiense DSM 16289T.</title>
        <authorList>
            <person name="Ootsuka M."/>
            <person name="Nishizawa T."/>
            <person name="Ohta H."/>
        </authorList>
    </citation>
    <scope>NUCLEOTIDE SEQUENCE [LARGE SCALE GENOMIC DNA]</scope>
    <source>
        <strain evidence="3 4">DSM 16289</strain>
    </source>
</reference>
<dbReference type="Pfam" id="PF05275">
    <property type="entry name" value="CopB"/>
    <property type="match status" value="1"/>
</dbReference>
<name>A0A494W9Z1_9SPHN</name>
<dbReference type="Proteomes" id="UP000279959">
    <property type="component" value="Chromosome"/>
</dbReference>
<dbReference type="EMBL" id="AP018664">
    <property type="protein sequence ID" value="BBD97222.1"/>
    <property type="molecule type" value="Genomic_DNA"/>
</dbReference>
<evidence type="ECO:0000313" key="4">
    <source>
        <dbReference type="Proteomes" id="UP000279959"/>
    </source>
</evidence>
<protein>
    <submittedName>
        <fullName evidence="3">Copper resistance protein B</fullName>
    </submittedName>
</protein>
<sequence>MRKFILLSALFASAPVSAQQAMTDSSPHADHAMSMPMTEGDAQCPPEHAAMGHCTPQAEAVTPPHAGPSAAALSGPEYAADAVWGAGAMEPARRSVYAEHGFMNTGKILIDRLEYAAQKGRDGYSWEGDAWYGGDYNRLWTKFRGEGAAGKAIESAEVQALWSRALDPWFNIQAGVRYDIRPKPDRAHLAVGIEGLAPYLFDVNAALFLSDRGDLTARVEAEYDQRITNRLILQPSVEVNLAAQDVRSVDVGAGLSSVEAGLRLRYEFVPEFAPYFGFEYEGLVGRTARLARAGGEDANRAKFVIGIRTWF</sequence>
<evidence type="ECO:0000256" key="1">
    <source>
        <dbReference type="SAM" id="MobiDB-lite"/>
    </source>
</evidence>
<dbReference type="KEGG" id="sami:SAMIE_1007230"/>
<feature type="signal peptide" evidence="2">
    <location>
        <begin position="1"/>
        <end position="18"/>
    </location>
</feature>
<keyword evidence="2" id="KW-0732">Signal</keyword>
<feature type="region of interest" description="Disordered" evidence="1">
    <location>
        <begin position="22"/>
        <end position="42"/>
    </location>
</feature>
<dbReference type="GO" id="GO:0009279">
    <property type="term" value="C:cell outer membrane"/>
    <property type="evidence" value="ECO:0007669"/>
    <property type="project" value="InterPro"/>
</dbReference>
<dbReference type="GO" id="GO:0005507">
    <property type="term" value="F:copper ion binding"/>
    <property type="evidence" value="ECO:0007669"/>
    <property type="project" value="InterPro"/>
</dbReference>
<proteinExistence type="predicted"/>
<dbReference type="InterPro" id="IPR007939">
    <property type="entry name" value="Cu-R_B_prcur"/>
</dbReference>
<evidence type="ECO:0000313" key="3">
    <source>
        <dbReference type="EMBL" id="BBD97222.1"/>
    </source>
</evidence>
<evidence type="ECO:0000256" key="2">
    <source>
        <dbReference type="SAM" id="SignalP"/>
    </source>
</evidence>
<dbReference type="GO" id="GO:0006878">
    <property type="term" value="P:intracellular copper ion homeostasis"/>
    <property type="evidence" value="ECO:0007669"/>
    <property type="project" value="InterPro"/>
</dbReference>
<accession>A0A494W9Z1</accession>